<dbReference type="Proteomes" id="UP000054018">
    <property type="component" value="Unassembled WGS sequence"/>
</dbReference>
<reference evidence="1 2" key="1">
    <citation type="submission" date="2014-04" db="EMBL/GenBank/DDBJ databases">
        <authorList>
            <consortium name="DOE Joint Genome Institute"/>
            <person name="Kuo A."/>
            <person name="Kohler A."/>
            <person name="Costa M.D."/>
            <person name="Nagy L.G."/>
            <person name="Floudas D."/>
            <person name="Copeland A."/>
            <person name="Barry K.W."/>
            <person name="Cichocki N."/>
            <person name="Veneault-Fourrey C."/>
            <person name="LaButti K."/>
            <person name="Lindquist E.A."/>
            <person name="Lipzen A."/>
            <person name="Lundell T."/>
            <person name="Morin E."/>
            <person name="Murat C."/>
            <person name="Sun H."/>
            <person name="Tunlid A."/>
            <person name="Henrissat B."/>
            <person name="Grigoriev I.V."/>
            <person name="Hibbett D.S."/>
            <person name="Martin F."/>
            <person name="Nordberg H.P."/>
            <person name="Cantor M.N."/>
            <person name="Hua S.X."/>
        </authorList>
    </citation>
    <scope>NUCLEOTIDE SEQUENCE [LARGE SCALE GENOMIC DNA]</scope>
    <source>
        <strain evidence="1 2">441</strain>
    </source>
</reference>
<accession>A0A0C9YAI1</accession>
<evidence type="ECO:0000313" key="2">
    <source>
        <dbReference type="Proteomes" id="UP000054018"/>
    </source>
</evidence>
<proteinExistence type="predicted"/>
<dbReference type="STRING" id="765257.A0A0C9YAI1"/>
<reference evidence="2" key="2">
    <citation type="submission" date="2015-01" db="EMBL/GenBank/DDBJ databases">
        <title>Evolutionary Origins and Diversification of the Mycorrhizal Mutualists.</title>
        <authorList>
            <consortium name="DOE Joint Genome Institute"/>
            <consortium name="Mycorrhizal Genomics Consortium"/>
            <person name="Kohler A."/>
            <person name="Kuo A."/>
            <person name="Nagy L.G."/>
            <person name="Floudas D."/>
            <person name="Copeland A."/>
            <person name="Barry K.W."/>
            <person name="Cichocki N."/>
            <person name="Veneault-Fourrey C."/>
            <person name="LaButti K."/>
            <person name="Lindquist E.A."/>
            <person name="Lipzen A."/>
            <person name="Lundell T."/>
            <person name="Morin E."/>
            <person name="Murat C."/>
            <person name="Riley R."/>
            <person name="Ohm R."/>
            <person name="Sun H."/>
            <person name="Tunlid A."/>
            <person name="Henrissat B."/>
            <person name="Grigoriev I.V."/>
            <person name="Hibbett D.S."/>
            <person name="Martin F."/>
        </authorList>
    </citation>
    <scope>NUCLEOTIDE SEQUENCE [LARGE SCALE GENOMIC DNA]</scope>
    <source>
        <strain evidence="2">441</strain>
    </source>
</reference>
<dbReference type="HOGENOM" id="CLU_1506954_0_0_1"/>
<organism evidence="1 2">
    <name type="scientific">Pisolithus microcarpus 441</name>
    <dbReference type="NCBI Taxonomy" id="765257"/>
    <lineage>
        <taxon>Eukaryota</taxon>
        <taxon>Fungi</taxon>
        <taxon>Dikarya</taxon>
        <taxon>Basidiomycota</taxon>
        <taxon>Agaricomycotina</taxon>
        <taxon>Agaricomycetes</taxon>
        <taxon>Agaricomycetidae</taxon>
        <taxon>Boletales</taxon>
        <taxon>Sclerodermatineae</taxon>
        <taxon>Pisolithaceae</taxon>
        <taxon>Pisolithus</taxon>
    </lineage>
</organism>
<feature type="non-terminal residue" evidence="1">
    <location>
        <position position="1"/>
    </location>
</feature>
<keyword evidence="2" id="KW-1185">Reference proteome</keyword>
<dbReference type="AlphaFoldDB" id="A0A0C9YAI1"/>
<name>A0A0C9YAI1_9AGAM</name>
<protein>
    <submittedName>
        <fullName evidence="1">Uncharacterized protein</fullName>
    </submittedName>
</protein>
<sequence>VVQYLLNSTDTNNYEPGSMIDYALKTQVQLRHMLTPYVGLNVVPRLNGADVKEKASDVLDWDRCGPGVLPGVDQFIGTDREPGVETTQKMMNAWRKDVDELMACLDWNVWVKCRPECDPKVFLPNDALEYPNYPIDTRKCVISRPGQSVFPYPMIELVFQGPMKVVCHPCLRSQYWIRH</sequence>
<gene>
    <name evidence="1" type="ORF">PISMIDRAFT_688359</name>
</gene>
<evidence type="ECO:0000313" key="1">
    <source>
        <dbReference type="EMBL" id="KIK13871.1"/>
    </source>
</evidence>
<feature type="non-terminal residue" evidence="1">
    <location>
        <position position="179"/>
    </location>
</feature>
<dbReference type="OrthoDB" id="2680285at2759"/>
<dbReference type="EMBL" id="KN833969">
    <property type="protein sequence ID" value="KIK13871.1"/>
    <property type="molecule type" value="Genomic_DNA"/>
</dbReference>